<comment type="catalytic activity">
    <reaction evidence="9">
        <text>5,6-dimethylbenzimidazole + nicotinate beta-D-ribonucleotide = alpha-ribazole 5'-phosphate + nicotinate + H(+)</text>
        <dbReference type="Rhea" id="RHEA:11196"/>
        <dbReference type="ChEBI" id="CHEBI:15378"/>
        <dbReference type="ChEBI" id="CHEBI:15890"/>
        <dbReference type="ChEBI" id="CHEBI:32544"/>
        <dbReference type="ChEBI" id="CHEBI:57502"/>
        <dbReference type="ChEBI" id="CHEBI:57918"/>
        <dbReference type="EC" id="2.4.2.21"/>
    </reaction>
</comment>
<keyword evidence="7 10" id="KW-0808">Transferase</keyword>
<dbReference type="Proteomes" id="UP001272515">
    <property type="component" value="Unassembled WGS sequence"/>
</dbReference>
<protein>
    <recommendedName>
        <fullName evidence="4">Nicotinate-nucleotide--dimethylbenzimidazole phosphoribosyltransferase</fullName>
        <ecNumber evidence="3">2.4.2.21</ecNumber>
    </recommendedName>
    <alternativeName>
        <fullName evidence="8">N(1)-alpha-phosphoribosyltransferase</fullName>
    </alternativeName>
</protein>
<comment type="pathway">
    <text evidence="1">Nucleoside biosynthesis; alpha-ribazole biosynthesis; alpha-ribazole from 5,6-dimethylbenzimidazole: step 1/2.</text>
</comment>
<dbReference type="CDD" id="cd02439">
    <property type="entry name" value="DMB-PRT_CobT"/>
    <property type="match status" value="1"/>
</dbReference>
<evidence type="ECO:0000256" key="3">
    <source>
        <dbReference type="ARBA" id="ARBA00011991"/>
    </source>
</evidence>
<keyword evidence="11" id="KW-1185">Reference proteome</keyword>
<organism evidence="10 11">
    <name type="scientific">Veillonella absiana</name>
    <dbReference type="NCBI Taxonomy" id="3079305"/>
    <lineage>
        <taxon>Bacteria</taxon>
        <taxon>Bacillati</taxon>
        <taxon>Bacillota</taxon>
        <taxon>Negativicutes</taxon>
        <taxon>Veillonellales</taxon>
        <taxon>Veillonellaceae</taxon>
        <taxon>Veillonella</taxon>
    </lineage>
</organism>
<dbReference type="EMBL" id="JAWJZB010000009">
    <property type="protein sequence ID" value="MDV5088812.1"/>
    <property type="molecule type" value="Genomic_DNA"/>
</dbReference>
<dbReference type="InterPro" id="IPR036087">
    <property type="entry name" value="Nict_dMeBzImd_PRibTrfase_sf"/>
</dbReference>
<evidence type="ECO:0000256" key="9">
    <source>
        <dbReference type="ARBA" id="ARBA00047340"/>
    </source>
</evidence>
<keyword evidence="6 10" id="KW-0328">Glycosyltransferase</keyword>
<evidence type="ECO:0000256" key="6">
    <source>
        <dbReference type="ARBA" id="ARBA00022676"/>
    </source>
</evidence>
<comment type="caution">
    <text evidence="10">The sequence shown here is derived from an EMBL/GenBank/DDBJ whole genome shotgun (WGS) entry which is preliminary data.</text>
</comment>
<name>A0ABU3ZA58_9FIRM</name>
<reference evidence="10 11" key="1">
    <citation type="submission" date="2023-10" db="EMBL/GenBank/DDBJ databases">
        <title>Veillonella sp. nov., isolated from a pig farm feces dump.</title>
        <authorList>
            <person name="Chang Y.-H."/>
        </authorList>
    </citation>
    <scope>NUCLEOTIDE SEQUENCE [LARGE SCALE GENOMIC DNA]</scope>
    <source>
        <strain evidence="10 11">YH-vei2233</strain>
    </source>
</reference>
<dbReference type="GO" id="GO:0008939">
    <property type="term" value="F:nicotinate-nucleotide-dimethylbenzimidazole phosphoribosyltransferase activity"/>
    <property type="evidence" value="ECO:0007669"/>
    <property type="project" value="UniProtKB-EC"/>
</dbReference>
<dbReference type="RefSeq" id="WP_295187696.1">
    <property type="nucleotide sequence ID" value="NZ_JAWJZA010000008.1"/>
</dbReference>
<evidence type="ECO:0000313" key="10">
    <source>
        <dbReference type="EMBL" id="MDV5088812.1"/>
    </source>
</evidence>
<sequence>MRQFNIAPLDKEAMEACRLRIDNLTKPIYSLAQLEAMAERIAGILETPQPANLKYGIFVVGADHLVDGPQNFQHGSESFPIIERFNAGTTATQGAGFKLNATVHVVDAGLESDTSHLEYIEQAKIRNGSHFFGVAPTLSEEATARAIELGFAYADKMHEEGVQAVALGNVGERSLLDALVVTATITGDTYESVLAETDCGPTVAQRATHIHSFVDPFDVSTDNIEHLLHVAGGIDISVLTGFVLGAASHRMVVVFDNAITGAAVLAAQAVNPLVREYVFPSSVYDELIHQAQCRYLGVKPYLHYGLNIDEGLGATMGLSLIDASMHMLNDMKTFVEADVHAAENGPGNERQVNKN</sequence>
<evidence type="ECO:0000313" key="11">
    <source>
        <dbReference type="Proteomes" id="UP001272515"/>
    </source>
</evidence>
<dbReference type="PANTHER" id="PTHR43463:SF1">
    <property type="entry name" value="NICOTINATE-NUCLEOTIDE--DIMETHYLBENZIMIDAZOLE PHOSPHORIBOSYLTRANSFERASE"/>
    <property type="match status" value="1"/>
</dbReference>
<accession>A0ABU3ZA58</accession>
<proteinExistence type="inferred from homology"/>
<evidence type="ECO:0000256" key="1">
    <source>
        <dbReference type="ARBA" id="ARBA00005049"/>
    </source>
</evidence>
<keyword evidence="5" id="KW-0169">Cobalamin biosynthesis</keyword>
<dbReference type="SUPFAM" id="SSF52733">
    <property type="entry name" value="Nicotinate mononucleotide:5,6-dimethylbenzimidazole phosphoribosyltransferase (CobT)"/>
    <property type="match status" value="1"/>
</dbReference>
<evidence type="ECO:0000256" key="7">
    <source>
        <dbReference type="ARBA" id="ARBA00022679"/>
    </source>
</evidence>
<dbReference type="PANTHER" id="PTHR43463">
    <property type="entry name" value="NICOTINATE-NUCLEOTIDE--DIMETHYLBENZIMIDAZOLE PHOSPHORIBOSYLTRANSFERASE"/>
    <property type="match status" value="1"/>
</dbReference>
<dbReference type="Pfam" id="PF02277">
    <property type="entry name" value="DBI_PRT"/>
    <property type="match status" value="1"/>
</dbReference>
<dbReference type="Gene3D" id="3.40.50.10210">
    <property type="match status" value="1"/>
</dbReference>
<comment type="similarity">
    <text evidence="2">Belongs to the CobT family.</text>
</comment>
<gene>
    <name evidence="10" type="ORF">RVY80_08200</name>
</gene>
<evidence type="ECO:0000256" key="4">
    <source>
        <dbReference type="ARBA" id="ARBA00015486"/>
    </source>
</evidence>
<dbReference type="InterPro" id="IPR023195">
    <property type="entry name" value="Nict_dMeBzImd_PRibTrfase_N"/>
</dbReference>
<dbReference type="EC" id="2.4.2.21" evidence="3"/>
<dbReference type="InterPro" id="IPR003200">
    <property type="entry name" value="Nict_dMeBzImd_PRibTrfase"/>
</dbReference>
<evidence type="ECO:0000256" key="5">
    <source>
        <dbReference type="ARBA" id="ARBA00022573"/>
    </source>
</evidence>
<evidence type="ECO:0000256" key="2">
    <source>
        <dbReference type="ARBA" id="ARBA00007110"/>
    </source>
</evidence>
<dbReference type="Gene3D" id="1.10.1610.10">
    <property type="match status" value="1"/>
</dbReference>
<evidence type="ECO:0000256" key="8">
    <source>
        <dbReference type="ARBA" id="ARBA00030686"/>
    </source>
</evidence>